<comment type="caution">
    <text evidence="1">The sequence shown here is derived from an EMBL/GenBank/DDBJ whole genome shotgun (WGS) entry which is preliminary data.</text>
</comment>
<sequence>MEEANGDNVGVTPASPPPSYLLPISLSLPLVRRPRVPSRRLLGLAALVGAEGLDWWTGGFGFSLGLAADKFSGYEVCGQA</sequence>
<name>A0A8J5RWU4_ZIZPA</name>
<accession>A0A8J5RWU4</accession>
<reference evidence="1" key="2">
    <citation type="submission" date="2021-02" db="EMBL/GenBank/DDBJ databases">
        <authorList>
            <person name="Kimball J.A."/>
            <person name="Haas M.W."/>
            <person name="Macchietto M."/>
            <person name="Kono T."/>
            <person name="Duquette J."/>
            <person name="Shao M."/>
        </authorList>
    </citation>
    <scope>NUCLEOTIDE SEQUENCE</scope>
    <source>
        <tissue evidence="1">Fresh leaf tissue</tissue>
    </source>
</reference>
<reference evidence="1" key="1">
    <citation type="journal article" date="2021" name="bioRxiv">
        <title>Whole Genome Assembly and Annotation of Northern Wild Rice, Zizania palustris L., Supports a Whole Genome Duplication in the Zizania Genus.</title>
        <authorList>
            <person name="Haas M."/>
            <person name="Kono T."/>
            <person name="Macchietto M."/>
            <person name="Millas R."/>
            <person name="McGilp L."/>
            <person name="Shao M."/>
            <person name="Duquette J."/>
            <person name="Hirsch C.N."/>
            <person name="Kimball J."/>
        </authorList>
    </citation>
    <scope>NUCLEOTIDE SEQUENCE</scope>
    <source>
        <tissue evidence="1">Fresh leaf tissue</tissue>
    </source>
</reference>
<proteinExistence type="predicted"/>
<dbReference type="AlphaFoldDB" id="A0A8J5RWU4"/>
<protein>
    <submittedName>
        <fullName evidence="1">Uncharacterized protein</fullName>
    </submittedName>
</protein>
<organism evidence="1 2">
    <name type="scientific">Zizania palustris</name>
    <name type="common">Northern wild rice</name>
    <dbReference type="NCBI Taxonomy" id="103762"/>
    <lineage>
        <taxon>Eukaryota</taxon>
        <taxon>Viridiplantae</taxon>
        <taxon>Streptophyta</taxon>
        <taxon>Embryophyta</taxon>
        <taxon>Tracheophyta</taxon>
        <taxon>Spermatophyta</taxon>
        <taxon>Magnoliopsida</taxon>
        <taxon>Liliopsida</taxon>
        <taxon>Poales</taxon>
        <taxon>Poaceae</taxon>
        <taxon>BOP clade</taxon>
        <taxon>Oryzoideae</taxon>
        <taxon>Oryzeae</taxon>
        <taxon>Zizaniinae</taxon>
        <taxon>Zizania</taxon>
    </lineage>
</organism>
<evidence type="ECO:0000313" key="1">
    <source>
        <dbReference type="EMBL" id="KAG8064280.1"/>
    </source>
</evidence>
<dbReference type="EMBL" id="JAAALK010000285">
    <property type="protein sequence ID" value="KAG8064280.1"/>
    <property type="molecule type" value="Genomic_DNA"/>
</dbReference>
<keyword evidence="2" id="KW-1185">Reference proteome</keyword>
<gene>
    <name evidence="1" type="ORF">GUJ93_ZPchr0004g39916</name>
</gene>
<evidence type="ECO:0000313" key="2">
    <source>
        <dbReference type="Proteomes" id="UP000729402"/>
    </source>
</evidence>
<dbReference type="Proteomes" id="UP000729402">
    <property type="component" value="Unassembled WGS sequence"/>
</dbReference>